<protein>
    <submittedName>
        <fullName evidence="1">Uncharacterized protein</fullName>
    </submittedName>
</protein>
<dbReference type="RefSeq" id="WP_124998331.1">
    <property type="nucleotide sequence ID" value="NZ_BHYK01000003.1"/>
</dbReference>
<proteinExistence type="predicted"/>
<name>A0A401UHZ8_9CLOT</name>
<keyword evidence="2" id="KW-1185">Reference proteome</keyword>
<accession>A0A401UHZ8</accession>
<evidence type="ECO:0000313" key="2">
    <source>
        <dbReference type="Proteomes" id="UP000287872"/>
    </source>
</evidence>
<gene>
    <name evidence="1" type="ORF">Ctaglu_08040</name>
</gene>
<dbReference type="EMBL" id="BHYK01000003">
    <property type="protein sequence ID" value="GCD09181.1"/>
    <property type="molecule type" value="Genomic_DNA"/>
</dbReference>
<evidence type="ECO:0000313" key="1">
    <source>
        <dbReference type="EMBL" id="GCD09181.1"/>
    </source>
</evidence>
<sequence>MNKIEELNNIQETLVEFYNKSNTKEKALNYLDEINNIILDSKDKRYLIKNTIENINRYRSSIFLEKLMNHKNNIVVNDKYFYFGEKDSYIIFIISILGCLGNNPTIKHYKETIAVIHQLLSIYNEPIENSSELVEEKEVINILNMTLANSSVNIVSKKNPLIILNFNMSSALDSAYYIFPNTIVNSRNNVNDKSPVSEVFMHEVGHALHIAITNNSSLIPSGFKEMFEETFRNSWNNLLAIHKQDVFADCFSIALSYNTKFEDINSFYSSFSKENRKTMYDYFDTLIRNSL</sequence>
<organism evidence="1 2">
    <name type="scientific">Clostridium tagluense</name>
    <dbReference type="NCBI Taxonomy" id="360422"/>
    <lineage>
        <taxon>Bacteria</taxon>
        <taxon>Bacillati</taxon>
        <taxon>Bacillota</taxon>
        <taxon>Clostridia</taxon>
        <taxon>Eubacteriales</taxon>
        <taxon>Clostridiaceae</taxon>
        <taxon>Clostridium</taxon>
    </lineage>
</organism>
<dbReference type="AlphaFoldDB" id="A0A401UHZ8"/>
<reference evidence="1 2" key="1">
    <citation type="submission" date="2018-11" db="EMBL/GenBank/DDBJ databases">
        <title>Genome sequencing and assembly of Clostridium tagluense strain A121.</title>
        <authorList>
            <person name="Murakami T."/>
            <person name="Segawa T."/>
            <person name="Shcherbakova V.A."/>
            <person name="Mori H."/>
            <person name="Yoshimura Y."/>
        </authorList>
    </citation>
    <scope>NUCLEOTIDE SEQUENCE [LARGE SCALE GENOMIC DNA]</scope>
    <source>
        <strain evidence="1 2">A121</strain>
    </source>
</reference>
<comment type="caution">
    <text evidence="1">The sequence shown here is derived from an EMBL/GenBank/DDBJ whole genome shotgun (WGS) entry which is preliminary data.</text>
</comment>
<dbReference type="Proteomes" id="UP000287872">
    <property type="component" value="Unassembled WGS sequence"/>
</dbReference>
<dbReference type="OrthoDB" id="1809887at2"/>